<dbReference type="FunFam" id="3.40.605.10:FF:000050">
    <property type="entry name" value="Aldehyde dehydrogenase, mitochondrial"/>
    <property type="match status" value="1"/>
</dbReference>
<dbReference type="Pfam" id="PF00171">
    <property type="entry name" value="Aldedh"/>
    <property type="match status" value="1"/>
</dbReference>
<dbReference type="GeneTree" id="ENSGT00940000158898"/>
<dbReference type="SUPFAM" id="SSF53720">
    <property type="entry name" value="ALDH-like"/>
    <property type="match status" value="1"/>
</dbReference>
<name>A0A8C7LII1_ONCKI</name>
<evidence type="ECO:0000256" key="1">
    <source>
        <dbReference type="ARBA" id="ARBA00009986"/>
    </source>
</evidence>
<comment type="similarity">
    <text evidence="1 5">Belongs to the aldehyde dehydrogenase family.</text>
</comment>
<reference evidence="7" key="2">
    <citation type="submission" date="2025-09" db="UniProtKB">
        <authorList>
            <consortium name="Ensembl"/>
        </authorList>
    </citation>
    <scope>IDENTIFICATION</scope>
</reference>
<gene>
    <name evidence="7" type="primary">ALDH1A2</name>
    <name evidence="7" type="synonym">LOC109887871</name>
</gene>
<evidence type="ECO:0000256" key="2">
    <source>
        <dbReference type="ARBA" id="ARBA00023002"/>
    </source>
</evidence>
<dbReference type="InterPro" id="IPR016163">
    <property type="entry name" value="Ald_DH_C"/>
</dbReference>
<protein>
    <submittedName>
        <fullName evidence="7">Aldehyde dehydrogenase 1 family, member A2</fullName>
    </submittedName>
</protein>
<dbReference type="InterPro" id="IPR016161">
    <property type="entry name" value="Ald_DH/histidinol_DH"/>
</dbReference>
<dbReference type="CDD" id="cd07141">
    <property type="entry name" value="ALDH_F1AB_F2_RALDH1"/>
    <property type="match status" value="1"/>
</dbReference>
<dbReference type="InterPro" id="IPR029510">
    <property type="entry name" value="Ald_DH_CS_GLU"/>
</dbReference>
<evidence type="ECO:0000256" key="5">
    <source>
        <dbReference type="RuleBase" id="RU003345"/>
    </source>
</evidence>
<evidence type="ECO:0000256" key="4">
    <source>
        <dbReference type="PROSITE-ProRule" id="PRU10007"/>
    </source>
</evidence>
<reference evidence="7" key="1">
    <citation type="submission" date="2025-08" db="UniProtKB">
        <authorList>
            <consortium name="Ensembl"/>
        </authorList>
    </citation>
    <scope>IDENTIFICATION</scope>
</reference>
<sequence length="492" mass="53695">YNVKYTRAPCLFRIFINNEWQDSVSGKTFPVYNPASGEQICEVQEAEKADVDKAVQAARLAFTLGSVWRRMDASERGRLLAKLADLVERDSAYLATIESMDSGKPFLPTLFVDLQGTIKTLRYYAGYADKIHGTSIPMDGDYLSFTRHEPIGVCGQIIPWNFPLMMTAWKLGPALACGNTVVLKPAEQTPLTCLYIGSLVKEAGFPPGVVNILPGFGPTAGAAIASHMGIDKVAFTGSTEVGKLIQEAAGKSNLKRVTLELGGKNPNIIFADADLDLAVEQAHQGVFFNAGQCCTAGSRIFVEEPIYEEFVRRSVERAKRRTVGSPFDPTTEQGPQISQEQQSRVLEFIQSGISEGARLECGGKALGLKGFFIEPTVFSNVKDDMRIAKEEIFGPVQQIMKFKTIDEVIERANNTEYGLVAAVFTSDITKAMTISTAMQAGTVWINCFNALSMQCPFGGYKMSGNGRELGDCGLKEYSEVKTITIKISAKNS</sequence>
<evidence type="ECO:0000256" key="3">
    <source>
        <dbReference type="ARBA" id="ARBA00023027"/>
    </source>
</evidence>
<accession>A0A8C7LII1</accession>
<dbReference type="Gene3D" id="3.40.605.10">
    <property type="entry name" value="Aldehyde Dehydrogenase, Chain A, domain 1"/>
    <property type="match status" value="1"/>
</dbReference>
<evidence type="ECO:0000313" key="7">
    <source>
        <dbReference type="Ensembl" id="ENSOKIP00005117120.1"/>
    </source>
</evidence>
<dbReference type="InterPro" id="IPR016162">
    <property type="entry name" value="Ald_DH_N"/>
</dbReference>
<feature type="active site" evidence="4">
    <location>
        <position position="260"/>
    </location>
</feature>
<dbReference type="Gene3D" id="3.40.309.10">
    <property type="entry name" value="Aldehyde Dehydrogenase, Chain A, domain 2"/>
    <property type="match status" value="1"/>
</dbReference>
<proteinExistence type="inferred from homology"/>
<keyword evidence="2 5" id="KW-0560">Oxidoreductase</keyword>
<evidence type="ECO:0000313" key="8">
    <source>
        <dbReference type="Proteomes" id="UP000694557"/>
    </source>
</evidence>
<dbReference type="AlphaFoldDB" id="A0A8C7LII1"/>
<dbReference type="FunFam" id="3.40.309.10:FF:000001">
    <property type="entry name" value="Mitochondrial aldehyde dehydrogenase 2"/>
    <property type="match status" value="1"/>
</dbReference>
<dbReference type="InterPro" id="IPR016160">
    <property type="entry name" value="Ald_DH_CS_CYS"/>
</dbReference>
<feature type="domain" description="Aldehyde dehydrogenase" evidence="6">
    <location>
        <begin position="20"/>
        <end position="483"/>
    </location>
</feature>
<dbReference type="PROSITE" id="PS00687">
    <property type="entry name" value="ALDEHYDE_DEHYDR_GLU"/>
    <property type="match status" value="1"/>
</dbReference>
<organism evidence="7 8">
    <name type="scientific">Oncorhynchus kisutch</name>
    <name type="common">Coho salmon</name>
    <name type="synonym">Salmo kisutch</name>
    <dbReference type="NCBI Taxonomy" id="8019"/>
    <lineage>
        <taxon>Eukaryota</taxon>
        <taxon>Metazoa</taxon>
        <taxon>Chordata</taxon>
        <taxon>Craniata</taxon>
        <taxon>Vertebrata</taxon>
        <taxon>Euteleostomi</taxon>
        <taxon>Actinopterygii</taxon>
        <taxon>Neopterygii</taxon>
        <taxon>Teleostei</taxon>
        <taxon>Protacanthopterygii</taxon>
        <taxon>Salmoniformes</taxon>
        <taxon>Salmonidae</taxon>
        <taxon>Salmoninae</taxon>
        <taxon>Oncorhynchus</taxon>
    </lineage>
</organism>
<dbReference type="Proteomes" id="UP000694557">
    <property type="component" value="Unassembled WGS sequence"/>
</dbReference>
<keyword evidence="8" id="KW-1185">Reference proteome</keyword>
<dbReference type="PROSITE" id="PS00070">
    <property type="entry name" value="ALDEHYDE_DEHYDR_CYS"/>
    <property type="match status" value="1"/>
</dbReference>
<dbReference type="Ensembl" id="ENSOKIT00005125218.1">
    <property type="protein sequence ID" value="ENSOKIP00005117120.1"/>
    <property type="gene ID" value="ENSOKIG00005050499.1"/>
</dbReference>
<evidence type="ECO:0000259" key="6">
    <source>
        <dbReference type="Pfam" id="PF00171"/>
    </source>
</evidence>
<keyword evidence="3" id="KW-0520">NAD</keyword>
<dbReference type="PANTHER" id="PTHR11699">
    <property type="entry name" value="ALDEHYDE DEHYDROGENASE-RELATED"/>
    <property type="match status" value="1"/>
</dbReference>
<dbReference type="GO" id="GO:0016620">
    <property type="term" value="F:oxidoreductase activity, acting on the aldehyde or oxo group of donors, NAD or NADP as acceptor"/>
    <property type="evidence" value="ECO:0007669"/>
    <property type="project" value="InterPro"/>
</dbReference>
<dbReference type="InterPro" id="IPR015590">
    <property type="entry name" value="Aldehyde_DH_dom"/>
</dbReference>